<keyword evidence="6" id="KW-1133">Transmembrane helix</keyword>
<evidence type="ECO:0000256" key="4">
    <source>
        <dbReference type="ARBA" id="ARBA00023088"/>
    </source>
</evidence>
<evidence type="ECO:0000256" key="3">
    <source>
        <dbReference type="ARBA" id="ARBA00022729"/>
    </source>
</evidence>
<keyword evidence="4" id="KW-0572">Peptidoglycan-anchor</keyword>
<feature type="transmembrane region" description="Helical" evidence="6">
    <location>
        <begin position="329"/>
        <end position="346"/>
    </location>
</feature>
<protein>
    <recommendedName>
        <fullName evidence="7">Gram-positive cocci surface proteins LPxTG domain-containing protein</fullName>
    </recommendedName>
</protein>
<dbReference type="Proteomes" id="UP000007491">
    <property type="component" value="Chromosome"/>
</dbReference>
<organism evidence="8 9">
    <name type="scientific">Lactobacillus amylovorus</name>
    <dbReference type="NCBI Taxonomy" id="1604"/>
    <lineage>
        <taxon>Bacteria</taxon>
        <taxon>Bacillati</taxon>
        <taxon>Bacillota</taxon>
        <taxon>Bacilli</taxon>
        <taxon>Lactobacillales</taxon>
        <taxon>Lactobacillaceae</taxon>
        <taxon>Lactobacillus</taxon>
    </lineage>
</organism>
<dbReference type="InterPro" id="IPR005877">
    <property type="entry name" value="YSIRK_signal_dom"/>
</dbReference>
<dbReference type="PROSITE" id="PS50847">
    <property type="entry name" value="GRAM_POS_ANCHORING"/>
    <property type="match status" value="1"/>
</dbReference>
<feature type="compositionally biased region" description="Basic and acidic residues" evidence="5">
    <location>
        <begin position="136"/>
        <end position="150"/>
    </location>
</feature>
<evidence type="ECO:0000259" key="7">
    <source>
        <dbReference type="PROSITE" id="PS50847"/>
    </source>
</evidence>
<dbReference type="RefSeq" id="WP_013641848.1">
    <property type="nucleotide sequence ID" value="NC_015214.1"/>
</dbReference>
<dbReference type="OrthoDB" id="2324743at2"/>
<dbReference type="HOGENOM" id="CLU_780289_0_0_9"/>
<feature type="compositionally biased region" description="Basic and acidic residues" evidence="5">
    <location>
        <begin position="93"/>
        <end position="129"/>
    </location>
</feature>
<reference key="2">
    <citation type="submission" date="2011-02" db="EMBL/GenBank/DDBJ databases">
        <authorList>
            <person name="Roh H."/>
            <person name="Ko H.-J."/>
            <person name="Kim S.-H."/>
            <person name="Choi I.-G."/>
            <person name="Oh S."/>
        </authorList>
    </citation>
    <scope>NUCLEOTIDE SEQUENCE</scope>
    <source>
        <strain>30SC</strain>
    </source>
</reference>
<evidence type="ECO:0000256" key="5">
    <source>
        <dbReference type="SAM" id="MobiDB-lite"/>
    </source>
</evidence>
<keyword evidence="6" id="KW-0472">Membrane</keyword>
<keyword evidence="3" id="KW-0732">Signal</keyword>
<reference evidence="8 9" key="1">
    <citation type="journal article" date="2011" name="J. Bacteriol.">
        <title>Complete genome sequencing of Lactobacillus acidophilus 30SC, isolated from swine intestine.</title>
        <authorList>
            <person name="Oh S."/>
            <person name="Roh H."/>
            <person name="Ko H.J."/>
            <person name="Kim S."/>
            <person name="Kim K.H."/>
            <person name="Lee S.E."/>
            <person name="Chang I.S."/>
            <person name="Kim S."/>
            <person name="Choi I.G."/>
        </authorList>
    </citation>
    <scope>NUCLEOTIDE SEQUENCE [LARGE SCALE GENOMIC DNA]</scope>
    <source>
        <strain evidence="8 9">30SC</strain>
    </source>
</reference>
<keyword evidence="1" id="KW-0134">Cell wall</keyword>
<evidence type="ECO:0000256" key="6">
    <source>
        <dbReference type="SAM" id="Phobius"/>
    </source>
</evidence>
<feature type="compositionally biased region" description="Basic and acidic residues" evidence="5">
    <location>
        <begin position="226"/>
        <end position="237"/>
    </location>
</feature>
<accession>F0TDZ9</accession>
<feature type="region of interest" description="Disordered" evidence="5">
    <location>
        <begin position="41"/>
        <end position="159"/>
    </location>
</feature>
<evidence type="ECO:0000313" key="8">
    <source>
        <dbReference type="EMBL" id="ADZ07176.1"/>
    </source>
</evidence>
<evidence type="ECO:0000256" key="2">
    <source>
        <dbReference type="ARBA" id="ARBA00022525"/>
    </source>
</evidence>
<proteinExistence type="predicted"/>
<feature type="domain" description="Gram-positive cocci surface proteins LPxTG" evidence="7">
    <location>
        <begin position="320"/>
        <end position="355"/>
    </location>
</feature>
<feature type="region of interest" description="Disordered" evidence="5">
    <location>
        <begin position="220"/>
        <end position="308"/>
    </location>
</feature>
<name>F0TDZ9_LACAM</name>
<dbReference type="NCBIfam" id="TIGR01168">
    <property type="entry name" value="YSIRK_signal"/>
    <property type="match status" value="1"/>
</dbReference>
<evidence type="ECO:0000313" key="9">
    <source>
        <dbReference type="Proteomes" id="UP000007491"/>
    </source>
</evidence>
<dbReference type="KEGG" id="lai:LAC30SC_05125"/>
<dbReference type="InterPro" id="IPR019931">
    <property type="entry name" value="LPXTG_anchor"/>
</dbReference>
<keyword evidence="6" id="KW-0812">Transmembrane</keyword>
<dbReference type="Pfam" id="PF04650">
    <property type="entry name" value="YSIRK_signal"/>
    <property type="match status" value="1"/>
</dbReference>
<gene>
    <name evidence="8" type="ordered locus">LAC30SC_05125</name>
</gene>
<dbReference type="Pfam" id="PF00746">
    <property type="entry name" value="Gram_pos_anchor"/>
    <property type="match status" value="1"/>
</dbReference>
<dbReference type="EMBL" id="CP002559">
    <property type="protein sequence ID" value="ADZ07176.1"/>
    <property type="molecule type" value="Genomic_DNA"/>
</dbReference>
<feature type="compositionally biased region" description="Basic and acidic residues" evidence="5">
    <location>
        <begin position="261"/>
        <end position="270"/>
    </location>
</feature>
<dbReference type="NCBIfam" id="TIGR01167">
    <property type="entry name" value="LPXTG_anchor"/>
    <property type="match status" value="1"/>
</dbReference>
<keyword evidence="2" id="KW-0964">Secreted</keyword>
<evidence type="ECO:0000256" key="1">
    <source>
        <dbReference type="ARBA" id="ARBA00022512"/>
    </source>
</evidence>
<sequence length="355" mass="38505">MFENNNRVDRFAIRKLTVGVASVLIDVCFFRGNVNVVSADPIGGDAQTEQSVKTEKQTKPVVEAGTDGGTEAGSDRDVGAVVESDNSGDAEDGASKGKGSDHFGDAKKDENTASSDDKHLITDGNKAKENDDEANEDKKEEHESSDKGDSGNKLADSKIMARLARAPRRVKDPTFPEKYVLHDGYKWITDYIFKGGSQKPVIILVDPYEYKKGDPLINDKPTFEISKPEKKPDDKSKVPGKITVPDIPDVPEPNPAVVTTDEPKEPKGENVDETLTTGVKGQDVTKTKQNNPVKPMAQDIKQPKQPVVQKVSLNSPKATLPQTGERSSILLSVLGGLVALTGLLYLDKDRKNKKA</sequence>
<dbReference type="AlphaFoldDB" id="F0TDZ9"/>